<dbReference type="PANTHER" id="PTHR22961">
    <property type="entry name" value="SER/THR PROTEIN KINASE-TRB"/>
    <property type="match status" value="1"/>
</dbReference>
<keyword evidence="1" id="KW-0649">Protein kinase inhibitor</keyword>
<dbReference type="Proteomes" id="UP000694397">
    <property type="component" value="Chromosome 23"/>
</dbReference>
<reference evidence="4" key="2">
    <citation type="submission" date="2025-08" db="UniProtKB">
        <authorList>
            <consortium name="Ensembl"/>
        </authorList>
    </citation>
    <scope>IDENTIFICATION</scope>
</reference>
<dbReference type="GO" id="GO:0032436">
    <property type="term" value="P:positive regulation of proteasomal ubiquitin-dependent protein catabolic process"/>
    <property type="evidence" value="ECO:0007669"/>
    <property type="project" value="TreeGrafter"/>
</dbReference>
<dbReference type="GeneTree" id="ENSGT00950000182986"/>
<evidence type="ECO:0000313" key="4">
    <source>
        <dbReference type="Ensembl" id="ENSSFOP00015050481.1"/>
    </source>
</evidence>
<dbReference type="GeneID" id="108919317"/>
<dbReference type="RefSeq" id="XP_029104196.1">
    <property type="nucleotide sequence ID" value="XM_029248363.1"/>
</dbReference>
<dbReference type="PANTHER" id="PTHR22961:SF17">
    <property type="entry name" value="TRIBBLES HOMOLOG 1"/>
    <property type="match status" value="1"/>
</dbReference>
<gene>
    <name evidence="4" type="primary">TRIB1</name>
</gene>
<dbReference type="OrthoDB" id="410920at2759"/>
<name>A0A8C9TQT1_SCLFO</name>
<feature type="domain" description="Protein kinase" evidence="3">
    <location>
        <begin position="71"/>
        <end position="315"/>
    </location>
</feature>
<dbReference type="GO" id="GO:0005524">
    <property type="term" value="F:ATP binding"/>
    <property type="evidence" value="ECO:0007669"/>
    <property type="project" value="InterPro"/>
</dbReference>
<dbReference type="InterPro" id="IPR024104">
    <property type="entry name" value="Tribbles/Ser_Thr_kinase_40"/>
</dbReference>
<dbReference type="GO" id="GO:0004672">
    <property type="term" value="F:protein kinase activity"/>
    <property type="evidence" value="ECO:0007669"/>
    <property type="project" value="InterPro"/>
</dbReference>
<evidence type="ECO:0000313" key="5">
    <source>
        <dbReference type="Proteomes" id="UP000694397"/>
    </source>
</evidence>
<dbReference type="InterPro" id="IPR000719">
    <property type="entry name" value="Prot_kinase_dom"/>
</dbReference>
<dbReference type="FunFam" id="1.10.510.10:FF:000153">
    <property type="entry name" value="Tribbles homolog 2"/>
    <property type="match status" value="1"/>
</dbReference>
<evidence type="ECO:0000259" key="3">
    <source>
        <dbReference type="PROSITE" id="PS50011"/>
    </source>
</evidence>
<accession>A0A8C9TQT1</accession>
<dbReference type="InterPro" id="IPR011009">
    <property type="entry name" value="Kinase-like_dom_sf"/>
</dbReference>
<dbReference type="Pfam" id="PF00069">
    <property type="entry name" value="Pkinase"/>
    <property type="match status" value="1"/>
</dbReference>
<dbReference type="AlphaFoldDB" id="A0A8C9TQT1"/>
<dbReference type="SMART" id="SM00220">
    <property type="entry name" value="S_TKc"/>
    <property type="match status" value="1"/>
</dbReference>
<sequence>MSARWSASVRHPCLRPPACGGDKRCVEPESERAAFSESSADTAAYLAHPPAAAASPVTRVAPQGLSRICHFLLAPMAGRCGTHSALHVVTGDEFVCKVFNMSHYQEKMRTHSILPAHRNIAQIKDIILGDQKAYVFFDKDFGDMHTFVKGCRKLSEERASRLFYQVVSAIAHCHQAGIVLGDLKLRKFVFSDEKRTHLRLESLEDAHVLEGDSDSMSEKHGCPAYVSPEILSRSGSYSGKCADMWSLGVMLYTLLVGRYPFHDADPGALFSKIRRGHYCLPESLSPRARCLLRSLLRRDPEERLTAAEVLVHPWFRDAHEAGGAEQETNVADQTVPTFSPEPDELLFC</sequence>
<dbReference type="Ensembl" id="ENSSFOT00015076000.1">
    <property type="protein sequence ID" value="ENSSFOP00015050481.1"/>
    <property type="gene ID" value="ENSSFOG00015031328.1"/>
</dbReference>
<reference evidence="4 5" key="1">
    <citation type="submission" date="2019-04" db="EMBL/GenBank/DDBJ databases">
        <authorList>
            <consortium name="Wellcome Sanger Institute Data Sharing"/>
        </authorList>
    </citation>
    <scope>NUCLEOTIDE SEQUENCE [LARGE SCALE GENOMIC DNA]</scope>
</reference>
<evidence type="ECO:0000256" key="1">
    <source>
        <dbReference type="ARBA" id="ARBA00023013"/>
    </source>
</evidence>
<dbReference type="GO" id="GO:0005634">
    <property type="term" value="C:nucleus"/>
    <property type="evidence" value="ECO:0007669"/>
    <property type="project" value="TreeGrafter"/>
</dbReference>
<organism evidence="4 5">
    <name type="scientific">Scleropages formosus</name>
    <name type="common">Asian bonytongue</name>
    <name type="synonym">Osteoglossum formosum</name>
    <dbReference type="NCBI Taxonomy" id="113540"/>
    <lineage>
        <taxon>Eukaryota</taxon>
        <taxon>Metazoa</taxon>
        <taxon>Chordata</taxon>
        <taxon>Craniata</taxon>
        <taxon>Vertebrata</taxon>
        <taxon>Euteleostomi</taxon>
        <taxon>Actinopterygii</taxon>
        <taxon>Neopterygii</taxon>
        <taxon>Teleostei</taxon>
        <taxon>Osteoglossocephala</taxon>
        <taxon>Osteoglossomorpha</taxon>
        <taxon>Osteoglossiformes</taxon>
        <taxon>Osteoglossidae</taxon>
        <taxon>Scleropages</taxon>
    </lineage>
</organism>
<dbReference type="PROSITE" id="PS50011">
    <property type="entry name" value="PROTEIN_KINASE_DOM"/>
    <property type="match status" value="1"/>
</dbReference>
<dbReference type="Gene3D" id="1.10.510.10">
    <property type="entry name" value="Transferase(Phosphotransferase) domain 1"/>
    <property type="match status" value="1"/>
</dbReference>
<keyword evidence="5" id="KW-1185">Reference proteome</keyword>
<protein>
    <submittedName>
        <fullName evidence="4">Tribbles pseudokinase 1</fullName>
    </submittedName>
</protein>
<dbReference type="SUPFAM" id="SSF56112">
    <property type="entry name" value="Protein kinase-like (PK-like)"/>
    <property type="match status" value="1"/>
</dbReference>
<evidence type="ECO:0000256" key="2">
    <source>
        <dbReference type="ARBA" id="ARBA00038180"/>
    </source>
</evidence>
<dbReference type="GO" id="GO:0004860">
    <property type="term" value="F:protein kinase inhibitor activity"/>
    <property type="evidence" value="ECO:0007669"/>
    <property type="project" value="UniProtKB-KW"/>
</dbReference>
<dbReference type="Gene3D" id="3.30.200.20">
    <property type="entry name" value="Phosphorylase Kinase, domain 1"/>
    <property type="match status" value="1"/>
</dbReference>
<proteinExistence type="inferred from homology"/>
<dbReference type="GO" id="GO:0031434">
    <property type="term" value="F:mitogen-activated protein kinase kinase binding"/>
    <property type="evidence" value="ECO:0007669"/>
    <property type="project" value="TreeGrafter"/>
</dbReference>
<reference evidence="4" key="3">
    <citation type="submission" date="2025-09" db="UniProtKB">
        <authorList>
            <consortium name="Ensembl"/>
        </authorList>
    </citation>
    <scope>IDENTIFICATION</scope>
</reference>
<comment type="similarity">
    <text evidence="2">Belongs to the protein kinase superfamily. CAMK Ser/Thr protein kinase family. Tribbles subfamily.</text>
</comment>